<evidence type="ECO:0000313" key="1">
    <source>
        <dbReference type="EMBL" id="SNS98468.1"/>
    </source>
</evidence>
<accession>A0A239IZ36</accession>
<dbReference type="Proteomes" id="UP000198432">
    <property type="component" value="Unassembled WGS sequence"/>
</dbReference>
<protein>
    <submittedName>
        <fullName evidence="1">Uncharacterized protein</fullName>
    </submittedName>
</protein>
<reference evidence="2" key="1">
    <citation type="submission" date="2017-06" db="EMBL/GenBank/DDBJ databases">
        <authorList>
            <person name="Varghese N."/>
            <person name="Submissions S."/>
        </authorList>
    </citation>
    <scope>NUCLEOTIDE SEQUENCE [LARGE SCALE GENOMIC DNA]</scope>
    <source>
        <strain evidence="2">NKM1</strain>
    </source>
</reference>
<sequence length="80" mass="8747">MAIGKKDKKFKSALTGAASSLNLYGSTKSVSAIQERLKKVGSRVQGGRATDYNNINQDWRNIGSDIRSAITKTRHFANCD</sequence>
<organism evidence="1 2">
    <name type="scientific">Pontibacter ummariensis</name>
    <dbReference type="NCBI Taxonomy" id="1610492"/>
    <lineage>
        <taxon>Bacteria</taxon>
        <taxon>Pseudomonadati</taxon>
        <taxon>Bacteroidota</taxon>
        <taxon>Cytophagia</taxon>
        <taxon>Cytophagales</taxon>
        <taxon>Hymenobacteraceae</taxon>
        <taxon>Pontibacter</taxon>
    </lineage>
</organism>
<dbReference type="EMBL" id="FZOQ01000019">
    <property type="protein sequence ID" value="SNS98468.1"/>
    <property type="molecule type" value="Genomic_DNA"/>
</dbReference>
<gene>
    <name evidence="1" type="ORF">SAMN06296052_11970</name>
</gene>
<keyword evidence="2" id="KW-1185">Reference proteome</keyword>
<dbReference type="AlphaFoldDB" id="A0A239IZ36"/>
<evidence type="ECO:0000313" key="2">
    <source>
        <dbReference type="Proteomes" id="UP000198432"/>
    </source>
</evidence>
<name>A0A239IZ36_9BACT</name>
<proteinExistence type="predicted"/>